<name>A0A4W6E246_LATCA</name>
<feature type="coiled-coil region" evidence="1">
    <location>
        <begin position="464"/>
        <end position="551"/>
    </location>
</feature>
<dbReference type="AlphaFoldDB" id="A0A4W6E246"/>
<dbReference type="GO" id="GO:0005814">
    <property type="term" value="C:centriole"/>
    <property type="evidence" value="ECO:0007669"/>
    <property type="project" value="TreeGrafter"/>
</dbReference>
<evidence type="ECO:0000313" key="3">
    <source>
        <dbReference type="Proteomes" id="UP000314980"/>
    </source>
</evidence>
<proteinExistence type="predicted"/>
<sequence length="570" mass="66655">SDIIHLCFSIMAPLIAEYERHMDAMTEQLQRYQVKNTETLELHAELRESVEKQLHVLPAASGMEGSALEEEAVIRNLQEQVQLSEQERMQAMELWQTAAQELDRLQQVYQKTISDRQIHDAQRQQLKVQYYCINMQSKHIIRTSEEVAETQGREDAADRRLQQLQAALSQLEARLKATSQEAESVRREQTVWERKLGELQARCTTLEEEKYEALAKVRESVQVAEEAALQKDQALLREKQRIEELEKTKEAIKQLIQDAAVRTRKEVENVRKQCNVQIHRMAEELSALQLECADKESQIERSLRERKAVEEELEKVYKEGRAEPEFRKIDALHQRCLNAERMKEDMSLTLQSTQNKLKKMDMDYSEELSRCQEEVRRLQCSLAAARDDCVSVSEERLHLQQENLQVRREMDELRKASLLVQKRAKQQVSQMEQEYSLKEQGLDARVRELEESSRSSSADLTRLLTAQQKSNQRWKEEAKNLVQAFETKIAGLKAELNRQKQRSHELEMQLETDHNTIAEYERQLSEYQEKTNRLQRRLTQAEQRATTAAQQLSILASQRRKTAMVDPETV</sequence>
<keyword evidence="3" id="KW-1185">Reference proteome</keyword>
<dbReference type="GO" id="GO:0045162">
    <property type="term" value="P:clustering of voltage-gated sodium channels"/>
    <property type="evidence" value="ECO:0007669"/>
    <property type="project" value="InterPro"/>
</dbReference>
<evidence type="ECO:0000313" key="2">
    <source>
        <dbReference type="Ensembl" id="ENSLCAP00010032586.1"/>
    </source>
</evidence>
<reference evidence="2" key="3">
    <citation type="submission" date="2025-09" db="UniProtKB">
        <authorList>
            <consortium name="Ensembl"/>
        </authorList>
    </citation>
    <scope>IDENTIFICATION</scope>
</reference>
<dbReference type="PANTHER" id="PTHR35970:SF1">
    <property type="entry name" value="SODIUM CHANNEL AND CLATHRIN LINKER 1"/>
    <property type="match status" value="1"/>
</dbReference>
<dbReference type="PANTHER" id="PTHR35970">
    <property type="entry name" value="SODIUM CHANNEL AND CLATHRIN LINKER 1"/>
    <property type="match status" value="1"/>
</dbReference>
<gene>
    <name evidence="2" type="primary">sclt1</name>
</gene>
<accession>A0A4W6E246</accession>
<evidence type="ECO:0000256" key="1">
    <source>
        <dbReference type="SAM" id="Coils"/>
    </source>
</evidence>
<dbReference type="GO" id="GO:0060271">
    <property type="term" value="P:cilium assembly"/>
    <property type="evidence" value="ECO:0007669"/>
    <property type="project" value="TreeGrafter"/>
</dbReference>
<feature type="coiled-coil region" evidence="1">
    <location>
        <begin position="228"/>
        <end position="319"/>
    </location>
</feature>
<organism evidence="2 3">
    <name type="scientific">Lates calcarifer</name>
    <name type="common">Barramundi</name>
    <name type="synonym">Holocentrus calcarifer</name>
    <dbReference type="NCBI Taxonomy" id="8187"/>
    <lineage>
        <taxon>Eukaryota</taxon>
        <taxon>Metazoa</taxon>
        <taxon>Chordata</taxon>
        <taxon>Craniata</taxon>
        <taxon>Vertebrata</taxon>
        <taxon>Euteleostomi</taxon>
        <taxon>Actinopterygii</taxon>
        <taxon>Neopterygii</taxon>
        <taxon>Teleostei</taxon>
        <taxon>Neoteleostei</taxon>
        <taxon>Acanthomorphata</taxon>
        <taxon>Carangaria</taxon>
        <taxon>Carangaria incertae sedis</taxon>
        <taxon>Centropomidae</taxon>
        <taxon>Lates</taxon>
    </lineage>
</organism>
<reference evidence="3" key="1">
    <citation type="submission" date="2015-09" db="EMBL/GenBank/DDBJ databases">
        <authorList>
            <person name="Sai Rama Sridatta P."/>
        </authorList>
    </citation>
    <scope>NUCLEOTIDE SEQUENCE [LARGE SCALE GENOMIC DNA]</scope>
</reference>
<keyword evidence="1" id="KW-0175">Coiled coil</keyword>
<feature type="coiled-coil region" evidence="1">
    <location>
        <begin position="368"/>
        <end position="416"/>
    </location>
</feature>
<dbReference type="Proteomes" id="UP000314980">
    <property type="component" value="Unassembled WGS sequence"/>
</dbReference>
<dbReference type="Ensembl" id="ENSLCAT00010033344.1">
    <property type="protein sequence ID" value="ENSLCAP00010032586.1"/>
    <property type="gene ID" value="ENSLCAG00010015322.1"/>
</dbReference>
<reference evidence="2" key="2">
    <citation type="submission" date="2025-08" db="UniProtKB">
        <authorList>
            <consortium name="Ensembl"/>
        </authorList>
    </citation>
    <scope>IDENTIFICATION</scope>
</reference>
<feature type="coiled-coil region" evidence="1">
    <location>
        <begin position="147"/>
        <end position="188"/>
    </location>
</feature>
<protein>
    <submittedName>
        <fullName evidence="2">Sodium channel and clathrin linker 1</fullName>
    </submittedName>
</protein>
<dbReference type="GeneTree" id="ENSGT00730000111168"/>
<feature type="coiled-coil region" evidence="1">
    <location>
        <begin position="67"/>
        <end position="94"/>
    </location>
</feature>
<dbReference type="InterPro" id="IPR038911">
    <property type="entry name" value="SCLT1"/>
</dbReference>